<dbReference type="InterPro" id="IPR003593">
    <property type="entry name" value="AAA+_ATPase"/>
</dbReference>
<dbReference type="CDD" id="cd18578">
    <property type="entry name" value="ABC_6TM_Pgp_ABCB1_D2_like"/>
    <property type="match status" value="1"/>
</dbReference>
<organism evidence="12 13">
    <name type="scientific">Microthyrium microscopicum</name>
    <dbReference type="NCBI Taxonomy" id="703497"/>
    <lineage>
        <taxon>Eukaryota</taxon>
        <taxon>Fungi</taxon>
        <taxon>Dikarya</taxon>
        <taxon>Ascomycota</taxon>
        <taxon>Pezizomycotina</taxon>
        <taxon>Dothideomycetes</taxon>
        <taxon>Dothideomycetes incertae sedis</taxon>
        <taxon>Microthyriales</taxon>
        <taxon>Microthyriaceae</taxon>
        <taxon>Microthyrium</taxon>
    </lineage>
</organism>
<evidence type="ECO:0000259" key="11">
    <source>
        <dbReference type="PROSITE" id="PS50929"/>
    </source>
</evidence>
<evidence type="ECO:0000256" key="2">
    <source>
        <dbReference type="ARBA" id="ARBA00007577"/>
    </source>
</evidence>
<evidence type="ECO:0000256" key="6">
    <source>
        <dbReference type="ARBA" id="ARBA00022989"/>
    </source>
</evidence>
<feature type="region of interest" description="Disordered" evidence="8">
    <location>
        <begin position="650"/>
        <end position="669"/>
    </location>
</feature>
<feature type="domain" description="ABC transmembrane type-1" evidence="11">
    <location>
        <begin position="26"/>
        <end position="286"/>
    </location>
</feature>
<dbReference type="GO" id="GO:0005743">
    <property type="term" value="C:mitochondrial inner membrane"/>
    <property type="evidence" value="ECO:0007669"/>
    <property type="project" value="TreeGrafter"/>
</dbReference>
<evidence type="ECO:0000256" key="8">
    <source>
        <dbReference type="SAM" id="MobiDB-lite"/>
    </source>
</evidence>
<feature type="transmembrane region" description="Helical" evidence="9">
    <location>
        <begin position="175"/>
        <end position="197"/>
    </location>
</feature>
<dbReference type="PROSITE" id="PS50893">
    <property type="entry name" value="ABC_TRANSPORTER_2"/>
    <property type="match status" value="2"/>
</dbReference>
<dbReference type="PANTHER" id="PTHR43394:SF1">
    <property type="entry name" value="ATP-BINDING CASSETTE SUB-FAMILY B MEMBER 10, MITOCHONDRIAL"/>
    <property type="match status" value="1"/>
</dbReference>
<gene>
    <name evidence="12" type="ORF">BT63DRAFT_470588</name>
</gene>
<dbReference type="Pfam" id="PF00005">
    <property type="entry name" value="ABC_tran"/>
    <property type="match status" value="2"/>
</dbReference>
<dbReference type="InterPro" id="IPR011527">
    <property type="entry name" value="ABC1_TM_dom"/>
</dbReference>
<protein>
    <submittedName>
        <fullName evidence="12">Multidrug resistance protein 2</fullName>
    </submittedName>
</protein>
<evidence type="ECO:0000256" key="4">
    <source>
        <dbReference type="ARBA" id="ARBA00022741"/>
    </source>
</evidence>
<evidence type="ECO:0000256" key="9">
    <source>
        <dbReference type="SAM" id="Phobius"/>
    </source>
</evidence>
<keyword evidence="3 9" id="KW-0812">Transmembrane</keyword>
<feature type="transmembrane region" description="Helical" evidence="9">
    <location>
        <begin position="290"/>
        <end position="311"/>
    </location>
</feature>
<comment type="similarity">
    <text evidence="2">Belongs to the ABC transporter superfamily. ABCB family. Multidrug resistance exporter (TC 3.A.1.201) subfamily.</text>
</comment>
<feature type="transmembrane region" description="Helical" evidence="9">
    <location>
        <begin position="848"/>
        <end position="867"/>
    </location>
</feature>
<dbReference type="PROSITE" id="PS00211">
    <property type="entry name" value="ABC_TRANSPORTER_1"/>
    <property type="match status" value="2"/>
</dbReference>
<dbReference type="OrthoDB" id="6500128at2759"/>
<feature type="domain" description="ABC transporter" evidence="10">
    <location>
        <begin position="1023"/>
        <end position="1260"/>
    </location>
</feature>
<dbReference type="CDD" id="cd18577">
    <property type="entry name" value="ABC_6TM_Pgp_ABCB1_D1_like"/>
    <property type="match status" value="1"/>
</dbReference>
<feature type="transmembrane region" description="Helical" evidence="9">
    <location>
        <begin position="965"/>
        <end position="985"/>
    </location>
</feature>
<sequence length="1265" mass="138754">MFVNIANLLQRILSYGDKLDFTLIGICTACAIGSGVAMPLMFYIFGNVVTDFVGYFIPFSTITQKEFLLAIHRNTLYMVYLASAKLVLSYVSILSIRTSGLRISSRLRLAYITALFNQPVSVIDKESPGAIATRLTTNSNTIESGISQHLALAIQAIAFTIGLFVVSFIKSVPLTLVATASVPVVVIAFAIALPLMYKISHESAAIREQASTMAFEVFSSIRLVTAFGAEKRLGKVHHQILDRARLVDHKLGPVMGSLMAPMFFTVYAIFALTLWYGIKRYSEGKIAGVGTIIGNVLFSVMWAVMSIYHLYNPMIWITRAAATSSEVFEVIDAHVPDTSGLAKDDINASNSDLTFRDVTFAYPSRPDTIVLDRLNVVFEKGKTTAIVGPSGSGKSTIVGLLERWYEPQIRPQHDSVESLNFSVLSSVEDTAEKEIYLAKKRKSGVYVGEMNLSFVDATYWRSNIGLVQQEPFLFNDTIYQNVANGLAGTPHENSHKDVILAMVRKACQEALAEEFIIRLPEEYETVVGEGGLRLSGGQRQRLAIARAIIKNPAILILDEATSAIDVRSERIVQKALDRASESRTTIVIAHRLSTIKHADKIVVLKAGSAPEEGTHEELLRLDGSYSRLVRAQEIELVGQDDTHTLAEAEDRSEAEQASSQRSSTLCGSINDEAATSPKAYREKGFVRALGHLIIEHPSMWKLFSLTLLASVCAAGAYPLQAWLFSQVIEVFTYTKDVMIHKGEFWALMFCALAVSSGVSFFVIGWSAAITGVNLGCHYRQEFFENIARKQIPFFDQQNNSPGTLTSQISTDSLQLQQLLGGEIAIQMVGILGVIGSIIVAFYHGWKLSLVGVLGIMPVVLIAGYYRVRQERDVERRNAGLFAETAQYGSEAIAGFRTVTALGMEKTIVKRFGSHMQRHIKKSIKTARFSTVSLAFSESADMFLQALFFWYGGQLLSTKEYDVKQFFVVYMAVIQSSLSLGMWFTLSPNIAKATAAANGIIKARPSISRKTAPEMPIGNQPATLEFDNVTFTYPERDTPALSGISLKIEAGQFVAFVGASGSGKSTMISLIERFYEPGAGKLYFDGVDIGSVDPRSYRANLSLVAQESTLYEGSIRDNISLSVEDELATESAIQVAAKAAQIHDFISSLPEGYYTEIGSRGVALSGGQRQRLALARALLRRPQLLLLDEATSNLDSESEKLVQKAIEEAAGSQTIIAIAHRLATIRRADVIFVLGSGRVLESGSHEQLLIQRGVYYDMCQAQALDN</sequence>
<keyword evidence="6 9" id="KW-1133">Transmembrane helix</keyword>
<dbReference type="PANTHER" id="PTHR43394">
    <property type="entry name" value="ATP-DEPENDENT PERMEASE MDL1, MITOCHONDRIAL"/>
    <property type="match status" value="1"/>
</dbReference>
<accession>A0A6A6UCB4</accession>
<feature type="transmembrane region" description="Helical" evidence="9">
    <location>
        <begin position="150"/>
        <end position="169"/>
    </location>
</feature>
<keyword evidence="7 9" id="KW-0472">Membrane</keyword>
<name>A0A6A6UCB4_9PEZI</name>
<feature type="domain" description="ABC transmembrane type-1" evidence="11">
    <location>
        <begin position="705"/>
        <end position="991"/>
    </location>
</feature>
<evidence type="ECO:0000259" key="10">
    <source>
        <dbReference type="PROSITE" id="PS50893"/>
    </source>
</evidence>
<dbReference type="GO" id="GO:0090374">
    <property type="term" value="P:oligopeptide export from mitochondrion"/>
    <property type="evidence" value="ECO:0007669"/>
    <property type="project" value="TreeGrafter"/>
</dbReference>
<feature type="domain" description="ABC transporter" evidence="10">
    <location>
        <begin position="353"/>
        <end position="631"/>
    </location>
</feature>
<proteinExistence type="inferred from homology"/>
<feature type="transmembrane region" description="Helical" evidence="9">
    <location>
        <begin position="823"/>
        <end position="842"/>
    </location>
</feature>
<dbReference type="InterPro" id="IPR027417">
    <property type="entry name" value="P-loop_NTPase"/>
</dbReference>
<dbReference type="GO" id="GO:0015421">
    <property type="term" value="F:ABC-type oligopeptide transporter activity"/>
    <property type="evidence" value="ECO:0007669"/>
    <property type="project" value="TreeGrafter"/>
</dbReference>
<dbReference type="EMBL" id="MU004235">
    <property type="protein sequence ID" value="KAF2669087.1"/>
    <property type="molecule type" value="Genomic_DNA"/>
</dbReference>
<evidence type="ECO:0000256" key="1">
    <source>
        <dbReference type="ARBA" id="ARBA00004141"/>
    </source>
</evidence>
<dbReference type="FunFam" id="3.40.50.300:FF:000913">
    <property type="entry name" value="ABC multidrug transporter SitT"/>
    <property type="match status" value="1"/>
</dbReference>
<dbReference type="Gene3D" id="1.20.1560.10">
    <property type="entry name" value="ABC transporter type 1, transmembrane domain"/>
    <property type="match status" value="1"/>
</dbReference>
<dbReference type="InterPro" id="IPR017871">
    <property type="entry name" value="ABC_transporter-like_CS"/>
</dbReference>
<dbReference type="SUPFAM" id="SSF90123">
    <property type="entry name" value="ABC transporter transmembrane region"/>
    <property type="match status" value="2"/>
</dbReference>
<dbReference type="InterPro" id="IPR039421">
    <property type="entry name" value="Type_1_exporter"/>
</dbReference>
<dbReference type="SUPFAM" id="SSF52540">
    <property type="entry name" value="P-loop containing nucleoside triphosphate hydrolases"/>
    <property type="match status" value="2"/>
</dbReference>
<feature type="transmembrane region" description="Helical" evidence="9">
    <location>
        <begin position="702"/>
        <end position="724"/>
    </location>
</feature>
<dbReference type="Pfam" id="PF00664">
    <property type="entry name" value="ABC_membrane"/>
    <property type="match status" value="2"/>
</dbReference>
<dbReference type="SMART" id="SM00382">
    <property type="entry name" value="AAA"/>
    <property type="match status" value="2"/>
</dbReference>
<evidence type="ECO:0000256" key="3">
    <source>
        <dbReference type="ARBA" id="ARBA00022692"/>
    </source>
</evidence>
<dbReference type="GO" id="GO:0005524">
    <property type="term" value="F:ATP binding"/>
    <property type="evidence" value="ECO:0007669"/>
    <property type="project" value="UniProtKB-KW"/>
</dbReference>
<evidence type="ECO:0000313" key="12">
    <source>
        <dbReference type="EMBL" id="KAF2669087.1"/>
    </source>
</evidence>
<keyword evidence="13" id="KW-1185">Reference proteome</keyword>
<dbReference type="InterPro" id="IPR003439">
    <property type="entry name" value="ABC_transporter-like_ATP-bd"/>
</dbReference>
<keyword evidence="4" id="KW-0547">Nucleotide-binding</keyword>
<feature type="transmembrane region" description="Helical" evidence="9">
    <location>
        <begin position="21"/>
        <end position="45"/>
    </location>
</feature>
<keyword evidence="5" id="KW-0067">ATP-binding</keyword>
<dbReference type="InterPro" id="IPR036640">
    <property type="entry name" value="ABC1_TM_sf"/>
</dbReference>
<evidence type="ECO:0000256" key="5">
    <source>
        <dbReference type="ARBA" id="ARBA00022840"/>
    </source>
</evidence>
<reference evidence="12" key="1">
    <citation type="journal article" date="2020" name="Stud. Mycol.">
        <title>101 Dothideomycetes genomes: a test case for predicting lifestyles and emergence of pathogens.</title>
        <authorList>
            <person name="Haridas S."/>
            <person name="Albert R."/>
            <person name="Binder M."/>
            <person name="Bloem J."/>
            <person name="Labutti K."/>
            <person name="Salamov A."/>
            <person name="Andreopoulos B."/>
            <person name="Baker S."/>
            <person name="Barry K."/>
            <person name="Bills G."/>
            <person name="Bluhm B."/>
            <person name="Cannon C."/>
            <person name="Castanera R."/>
            <person name="Culley D."/>
            <person name="Daum C."/>
            <person name="Ezra D."/>
            <person name="Gonzalez J."/>
            <person name="Henrissat B."/>
            <person name="Kuo A."/>
            <person name="Liang C."/>
            <person name="Lipzen A."/>
            <person name="Lutzoni F."/>
            <person name="Magnuson J."/>
            <person name="Mondo S."/>
            <person name="Nolan M."/>
            <person name="Ohm R."/>
            <person name="Pangilinan J."/>
            <person name="Park H.-J."/>
            <person name="Ramirez L."/>
            <person name="Alfaro M."/>
            <person name="Sun H."/>
            <person name="Tritt A."/>
            <person name="Yoshinaga Y."/>
            <person name="Zwiers L.-H."/>
            <person name="Turgeon B."/>
            <person name="Goodwin S."/>
            <person name="Spatafora J."/>
            <person name="Crous P."/>
            <person name="Grigoriev I."/>
        </authorList>
    </citation>
    <scope>NUCLEOTIDE SEQUENCE</scope>
    <source>
        <strain evidence="12">CBS 115976</strain>
    </source>
</reference>
<evidence type="ECO:0000256" key="7">
    <source>
        <dbReference type="ARBA" id="ARBA00023136"/>
    </source>
</evidence>
<dbReference type="GO" id="GO:0016887">
    <property type="term" value="F:ATP hydrolysis activity"/>
    <property type="evidence" value="ECO:0007669"/>
    <property type="project" value="InterPro"/>
</dbReference>
<comment type="subcellular location">
    <subcellularLocation>
        <location evidence="1">Membrane</location>
        <topology evidence="1">Multi-pass membrane protein</topology>
    </subcellularLocation>
</comment>
<dbReference type="Proteomes" id="UP000799302">
    <property type="component" value="Unassembled WGS sequence"/>
</dbReference>
<dbReference type="PROSITE" id="PS50929">
    <property type="entry name" value="ABC_TM1F"/>
    <property type="match status" value="2"/>
</dbReference>
<feature type="transmembrane region" description="Helical" evidence="9">
    <location>
        <begin position="77"/>
        <end position="96"/>
    </location>
</feature>
<evidence type="ECO:0000313" key="13">
    <source>
        <dbReference type="Proteomes" id="UP000799302"/>
    </source>
</evidence>
<feature type="transmembrane region" description="Helical" evidence="9">
    <location>
        <begin position="258"/>
        <end position="278"/>
    </location>
</feature>
<feature type="transmembrane region" description="Helical" evidence="9">
    <location>
        <begin position="744"/>
        <end position="769"/>
    </location>
</feature>
<dbReference type="Gene3D" id="3.40.50.300">
    <property type="entry name" value="P-loop containing nucleotide triphosphate hydrolases"/>
    <property type="match status" value="2"/>
</dbReference>
<dbReference type="AlphaFoldDB" id="A0A6A6UCB4"/>